<evidence type="ECO:0000313" key="3">
    <source>
        <dbReference type="Proteomes" id="UP000789570"/>
    </source>
</evidence>
<dbReference type="Proteomes" id="UP000789570">
    <property type="component" value="Unassembled WGS sequence"/>
</dbReference>
<proteinExistence type="predicted"/>
<accession>A0A9N9GPM3</accession>
<comment type="caution">
    <text evidence="2">The sequence shown here is derived from an EMBL/GenBank/DDBJ whole genome shotgun (WGS) entry which is preliminary data.</text>
</comment>
<gene>
    <name evidence="2" type="ORF">FCALED_LOCUS9345</name>
</gene>
<reference evidence="2" key="1">
    <citation type="submission" date="2021-06" db="EMBL/GenBank/DDBJ databases">
        <authorList>
            <person name="Kallberg Y."/>
            <person name="Tangrot J."/>
            <person name="Rosling A."/>
        </authorList>
    </citation>
    <scope>NUCLEOTIDE SEQUENCE</scope>
    <source>
        <strain evidence="2">UK204</strain>
    </source>
</reference>
<feature type="non-terminal residue" evidence="2">
    <location>
        <position position="1"/>
    </location>
</feature>
<feature type="region of interest" description="Disordered" evidence="1">
    <location>
        <begin position="95"/>
        <end position="138"/>
    </location>
</feature>
<sequence length="138" mass="16291">MIQEANLCQVIRLKIGKRVNLRKVIRQPFAEYDTNTASLYQRPEQINSTNNDLIPKINTNTLKFPQYRKNTIITVDNIWNVTQDDGSSINENIFNENEQENYSDEHENSNNVSDDDQETYFRESDGCYDSDDRESYFY</sequence>
<organism evidence="2 3">
    <name type="scientific">Funneliformis caledonium</name>
    <dbReference type="NCBI Taxonomy" id="1117310"/>
    <lineage>
        <taxon>Eukaryota</taxon>
        <taxon>Fungi</taxon>
        <taxon>Fungi incertae sedis</taxon>
        <taxon>Mucoromycota</taxon>
        <taxon>Glomeromycotina</taxon>
        <taxon>Glomeromycetes</taxon>
        <taxon>Glomerales</taxon>
        <taxon>Glomeraceae</taxon>
        <taxon>Funneliformis</taxon>
    </lineage>
</organism>
<dbReference type="AlphaFoldDB" id="A0A9N9GPM3"/>
<evidence type="ECO:0000313" key="2">
    <source>
        <dbReference type="EMBL" id="CAG8616728.1"/>
    </source>
</evidence>
<feature type="non-terminal residue" evidence="2">
    <location>
        <position position="138"/>
    </location>
</feature>
<evidence type="ECO:0000256" key="1">
    <source>
        <dbReference type="SAM" id="MobiDB-lite"/>
    </source>
</evidence>
<name>A0A9N9GPM3_9GLOM</name>
<keyword evidence="3" id="KW-1185">Reference proteome</keyword>
<protein>
    <submittedName>
        <fullName evidence="2">1055_t:CDS:1</fullName>
    </submittedName>
</protein>
<dbReference type="EMBL" id="CAJVPQ010003054">
    <property type="protein sequence ID" value="CAG8616728.1"/>
    <property type="molecule type" value="Genomic_DNA"/>
</dbReference>